<dbReference type="GeneTree" id="ENSGT00940000164021"/>
<feature type="domain" description="Scaffolding anchor of CK1" evidence="2">
    <location>
        <begin position="18"/>
        <end position="281"/>
    </location>
</feature>
<dbReference type="Proteomes" id="UP000265120">
    <property type="component" value="Chromosome 11"/>
</dbReference>
<dbReference type="OMA" id="QNMRVRV"/>
<evidence type="ECO:0000313" key="4">
    <source>
        <dbReference type="Proteomes" id="UP000265120"/>
    </source>
</evidence>
<dbReference type="InterPro" id="IPR050944">
    <property type="entry name" value="FAM83"/>
</dbReference>
<sequence>MPNSQEQSLDEGVVFLEVSEASPEFLYCETQRQALERLLNAGPEAFYGSIGTERSGCFLSPEEVRQITGWTQDYRFSQLQREDTEVDGADAADLCSTYFPGPSDAPAPVLDLGWPEKAPWTTGGGQSTRVAHTCGPHVWPADCQLPTTLRLLIAAVSDFLCLISKVIAIVTDRLTDGAIMGDLHAAASRSVPVYVILNQRSIHENFTLNRLRHPNMRVRCLGGKSFSTGVYIYKDVTGRPCSRRSLTWTDAHLHRQLITVLRGPVVEAFDREFRILFAASLPVADTLRAAGSHEDVKRRLKDLSELRLQKRLPAESEMISPPSPPPDSHLDWEAMGVVQRESIPESPLRSHDETVLKETPLTLWFDDNNPPHNNMHHLLDRNMYLSFSQISSFYSAVFEVVCT</sequence>
<dbReference type="InParanoid" id="A0A3P8X2F0"/>
<dbReference type="GO" id="GO:0007165">
    <property type="term" value="P:signal transduction"/>
    <property type="evidence" value="ECO:0007669"/>
    <property type="project" value="TreeGrafter"/>
</dbReference>
<comment type="similarity">
    <text evidence="1">Belongs to the FAM83 family.</text>
</comment>
<reference evidence="3" key="3">
    <citation type="submission" date="2025-09" db="UniProtKB">
        <authorList>
            <consortium name="Ensembl"/>
        </authorList>
    </citation>
    <scope>IDENTIFICATION</scope>
</reference>
<dbReference type="SUPFAM" id="SSF56024">
    <property type="entry name" value="Phospholipase D/nuclease"/>
    <property type="match status" value="1"/>
</dbReference>
<name>A0A3P8X2F0_CYNSE</name>
<evidence type="ECO:0000259" key="2">
    <source>
        <dbReference type="Pfam" id="PF07894"/>
    </source>
</evidence>
<dbReference type="GO" id="GO:0019901">
    <property type="term" value="F:protein kinase binding"/>
    <property type="evidence" value="ECO:0007669"/>
    <property type="project" value="TreeGrafter"/>
</dbReference>
<evidence type="ECO:0000313" key="3">
    <source>
        <dbReference type="Ensembl" id="ENSCSEP00000033818.1"/>
    </source>
</evidence>
<proteinExistence type="inferred from homology"/>
<dbReference type="FunCoup" id="A0A3P8X2F0">
    <property type="interactions" value="1"/>
</dbReference>
<dbReference type="Ensembl" id="ENSCSET00000034253.1">
    <property type="protein sequence ID" value="ENSCSEP00000033818.1"/>
    <property type="gene ID" value="ENSCSEG00000021696.1"/>
</dbReference>
<reference evidence="3 4" key="1">
    <citation type="journal article" date="2014" name="Nat. Genet.">
        <title>Whole-genome sequence of a flatfish provides insights into ZW sex chromosome evolution and adaptation to a benthic lifestyle.</title>
        <authorList>
            <person name="Chen S."/>
            <person name="Zhang G."/>
            <person name="Shao C."/>
            <person name="Huang Q."/>
            <person name="Liu G."/>
            <person name="Zhang P."/>
            <person name="Song W."/>
            <person name="An N."/>
            <person name="Chalopin D."/>
            <person name="Volff J.N."/>
            <person name="Hong Y."/>
            <person name="Li Q."/>
            <person name="Sha Z."/>
            <person name="Zhou H."/>
            <person name="Xie M."/>
            <person name="Yu Q."/>
            <person name="Liu Y."/>
            <person name="Xiang H."/>
            <person name="Wang N."/>
            <person name="Wu K."/>
            <person name="Yang C."/>
            <person name="Zhou Q."/>
            <person name="Liao X."/>
            <person name="Yang L."/>
            <person name="Hu Q."/>
            <person name="Zhang J."/>
            <person name="Meng L."/>
            <person name="Jin L."/>
            <person name="Tian Y."/>
            <person name="Lian J."/>
            <person name="Yang J."/>
            <person name="Miao G."/>
            <person name="Liu S."/>
            <person name="Liang Z."/>
            <person name="Yan F."/>
            <person name="Li Y."/>
            <person name="Sun B."/>
            <person name="Zhang H."/>
            <person name="Zhang J."/>
            <person name="Zhu Y."/>
            <person name="Du M."/>
            <person name="Zhao Y."/>
            <person name="Schartl M."/>
            <person name="Tang Q."/>
            <person name="Wang J."/>
        </authorList>
    </citation>
    <scope>NUCLEOTIDE SEQUENCE</scope>
</reference>
<dbReference type="STRING" id="244447.ENSCSEP00000033818"/>
<keyword evidence="4" id="KW-1185">Reference proteome</keyword>
<dbReference type="InterPro" id="IPR012461">
    <property type="entry name" value="SACK1"/>
</dbReference>
<dbReference type="PANTHER" id="PTHR16181:SF29">
    <property type="entry name" value="PROTEIN FAM83A-RELATED"/>
    <property type="match status" value="1"/>
</dbReference>
<dbReference type="PANTHER" id="PTHR16181">
    <property type="entry name" value="PROTEIN FAM83A-RELATED"/>
    <property type="match status" value="1"/>
</dbReference>
<dbReference type="AlphaFoldDB" id="A0A3P8X2F0"/>
<dbReference type="Pfam" id="PF07894">
    <property type="entry name" value="SACK1"/>
    <property type="match status" value="1"/>
</dbReference>
<dbReference type="Gene3D" id="3.30.870.10">
    <property type="entry name" value="Endonuclease Chain A"/>
    <property type="match status" value="2"/>
</dbReference>
<evidence type="ECO:0000256" key="1">
    <source>
        <dbReference type="ARBA" id="ARBA00006937"/>
    </source>
</evidence>
<accession>A0A3P8X2F0</accession>
<organism evidence="3 4">
    <name type="scientific">Cynoglossus semilaevis</name>
    <name type="common">Tongue sole</name>
    <dbReference type="NCBI Taxonomy" id="244447"/>
    <lineage>
        <taxon>Eukaryota</taxon>
        <taxon>Metazoa</taxon>
        <taxon>Chordata</taxon>
        <taxon>Craniata</taxon>
        <taxon>Vertebrata</taxon>
        <taxon>Euteleostomi</taxon>
        <taxon>Actinopterygii</taxon>
        <taxon>Neopterygii</taxon>
        <taxon>Teleostei</taxon>
        <taxon>Neoteleostei</taxon>
        <taxon>Acanthomorphata</taxon>
        <taxon>Carangaria</taxon>
        <taxon>Pleuronectiformes</taxon>
        <taxon>Pleuronectoidei</taxon>
        <taxon>Cynoglossidae</taxon>
        <taxon>Cynoglossinae</taxon>
        <taxon>Cynoglossus</taxon>
    </lineage>
</organism>
<reference evidence="3" key="2">
    <citation type="submission" date="2025-08" db="UniProtKB">
        <authorList>
            <consortium name="Ensembl"/>
        </authorList>
    </citation>
    <scope>IDENTIFICATION</scope>
</reference>
<protein>
    <submittedName>
        <fullName evidence="3">Family with sequence similarity 83 member E</fullName>
    </submittedName>
</protein>